<keyword evidence="4" id="KW-0489">Methyltransferase</keyword>
<dbReference type="GO" id="GO:0043916">
    <property type="term" value="F:DNA-7-methylguanine glycosylase activity"/>
    <property type="evidence" value="ECO:0007669"/>
    <property type="project" value="TreeGrafter"/>
</dbReference>
<dbReference type="AlphaFoldDB" id="N9VQC5"/>
<comment type="caution">
    <text evidence="11">The sequence shown here is derived from an EMBL/GenBank/DDBJ whole genome shotgun (WGS) entry which is preliminary data.</text>
</comment>
<keyword evidence="12" id="KW-1185">Reference proteome</keyword>
<keyword evidence="5" id="KW-0227">DNA damage</keyword>
<dbReference type="GO" id="GO:0003700">
    <property type="term" value="F:DNA-binding transcription factor activity"/>
    <property type="evidence" value="ECO:0007669"/>
    <property type="project" value="InterPro"/>
</dbReference>
<dbReference type="InterPro" id="IPR037046">
    <property type="entry name" value="AlkA_N_sf"/>
</dbReference>
<dbReference type="eggNOG" id="COG0122">
    <property type="taxonomic scope" value="Bacteria"/>
</dbReference>
<dbReference type="PANTHER" id="PTHR43003:SF13">
    <property type="entry name" value="DNA-3-METHYLADENINE GLYCOSYLASE 2"/>
    <property type="match status" value="1"/>
</dbReference>
<dbReference type="SUPFAM" id="SSF48150">
    <property type="entry name" value="DNA-glycosylase"/>
    <property type="match status" value="1"/>
</dbReference>
<dbReference type="GO" id="GO:0005737">
    <property type="term" value="C:cytoplasm"/>
    <property type="evidence" value="ECO:0007669"/>
    <property type="project" value="TreeGrafter"/>
</dbReference>
<evidence type="ECO:0000313" key="12">
    <source>
        <dbReference type="Proteomes" id="UP000023775"/>
    </source>
</evidence>
<dbReference type="Gene3D" id="3.30.310.20">
    <property type="entry name" value="DNA-3-methyladenine glycosylase AlkA, N-terminal domain"/>
    <property type="match status" value="1"/>
</dbReference>
<evidence type="ECO:0000256" key="2">
    <source>
        <dbReference type="ARBA" id="ARBA00001947"/>
    </source>
</evidence>
<dbReference type="SUPFAM" id="SSF57884">
    <property type="entry name" value="Ada DNA repair protein, N-terminal domain (N-Ada 10)"/>
    <property type="match status" value="1"/>
</dbReference>
<dbReference type="GO" id="GO:0008270">
    <property type="term" value="F:zinc ion binding"/>
    <property type="evidence" value="ECO:0007669"/>
    <property type="project" value="InterPro"/>
</dbReference>
<dbReference type="GO" id="GO:0008725">
    <property type="term" value="F:DNA-3-methyladenine glycosylase activity"/>
    <property type="evidence" value="ECO:0007669"/>
    <property type="project" value="TreeGrafter"/>
</dbReference>
<evidence type="ECO:0000256" key="4">
    <source>
        <dbReference type="ARBA" id="ARBA00022603"/>
    </source>
</evidence>
<dbReference type="EMBL" id="APVG01000003">
    <property type="protein sequence ID" value="ENY73541.1"/>
    <property type="molecule type" value="Genomic_DNA"/>
</dbReference>
<dbReference type="InterPro" id="IPR023170">
    <property type="entry name" value="HhH_base_excis_C"/>
</dbReference>
<dbReference type="Pfam" id="PF00730">
    <property type="entry name" value="HhH-GPD"/>
    <property type="match status" value="1"/>
</dbReference>
<organism evidence="11 12">
    <name type="scientific">Aeromonas diversa CDC 2478-85</name>
    <dbReference type="NCBI Taxonomy" id="1268237"/>
    <lineage>
        <taxon>Bacteria</taxon>
        <taxon>Pseudomonadati</taxon>
        <taxon>Pseudomonadota</taxon>
        <taxon>Gammaproteobacteria</taxon>
        <taxon>Aeromonadales</taxon>
        <taxon>Aeromonadaceae</taxon>
        <taxon>Aeromonas</taxon>
    </lineage>
</organism>
<evidence type="ECO:0000256" key="9">
    <source>
        <dbReference type="ARBA" id="ARBA00023204"/>
    </source>
</evidence>
<dbReference type="SMART" id="SM00342">
    <property type="entry name" value="HTH_ARAC"/>
    <property type="match status" value="1"/>
</dbReference>
<dbReference type="SMART" id="SM00478">
    <property type="entry name" value="ENDO3c"/>
    <property type="match status" value="1"/>
</dbReference>
<keyword evidence="4" id="KW-0808">Transferase</keyword>
<dbReference type="Gene3D" id="1.10.10.60">
    <property type="entry name" value="Homeodomain-like"/>
    <property type="match status" value="1"/>
</dbReference>
<dbReference type="InterPro" id="IPR003265">
    <property type="entry name" value="HhH-GPD_domain"/>
</dbReference>
<dbReference type="InterPro" id="IPR035451">
    <property type="entry name" value="Ada-like_dom_sf"/>
</dbReference>
<keyword evidence="8" id="KW-0804">Transcription</keyword>
<dbReference type="Gene3D" id="1.10.1670.10">
    <property type="entry name" value="Helix-hairpin-Helix base-excision DNA repair enzymes (C-terminal)"/>
    <property type="match status" value="1"/>
</dbReference>
<dbReference type="eggNOG" id="COG2169">
    <property type="taxonomic scope" value="Bacteria"/>
</dbReference>
<dbReference type="CDD" id="cd00056">
    <property type="entry name" value="ENDO3c"/>
    <property type="match status" value="1"/>
</dbReference>
<evidence type="ECO:0000256" key="1">
    <source>
        <dbReference type="ARBA" id="ARBA00000086"/>
    </source>
</evidence>
<dbReference type="GO" id="GO:0008168">
    <property type="term" value="F:methyltransferase activity"/>
    <property type="evidence" value="ECO:0007669"/>
    <property type="project" value="UniProtKB-KW"/>
</dbReference>
<keyword evidence="6" id="KW-0805">Transcription regulation</keyword>
<dbReference type="SUPFAM" id="SSF46689">
    <property type="entry name" value="Homeodomain-like"/>
    <property type="match status" value="1"/>
</dbReference>
<dbReference type="PATRIC" id="fig|1268237.3.peg.433"/>
<evidence type="ECO:0000259" key="10">
    <source>
        <dbReference type="PROSITE" id="PS01124"/>
    </source>
</evidence>
<comment type="catalytic activity">
    <reaction evidence="1">
        <text>Hydrolysis of alkylated DNA, releasing 3-methyladenine, 3-methylguanine, 7-methylguanine and 7-methyladenine.</text>
        <dbReference type="EC" id="3.2.2.21"/>
    </reaction>
</comment>
<dbReference type="GO" id="GO:0006285">
    <property type="term" value="P:base-excision repair, AP site formation"/>
    <property type="evidence" value="ECO:0007669"/>
    <property type="project" value="TreeGrafter"/>
</dbReference>
<dbReference type="Proteomes" id="UP000023775">
    <property type="component" value="Unassembled WGS sequence"/>
</dbReference>
<accession>N9VQC5</accession>
<dbReference type="InterPro" id="IPR051912">
    <property type="entry name" value="Alkylbase_DNA_Glycosylase/TA"/>
</dbReference>
<dbReference type="GO" id="GO:0032259">
    <property type="term" value="P:methylation"/>
    <property type="evidence" value="ECO:0007669"/>
    <property type="project" value="UniProtKB-KW"/>
</dbReference>
<reference evidence="11 12" key="1">
    <citation type="journal article" date="2013" name="Genome Announc.">
        <title>Draft Genome Sequence of the Aeromonas diversa Type Strain.</title>
        <authorList>
            <person name="Farfan M."/>
            <person name="Spataro N."/>
            <person name="Sanglas A."/>
            <person name="Albarral V."/>
            <person name="Loren J.G."/>
            <person name="Bosch E."/>
            <person name="Fuste M.C."/>
        </authorList>
    </citation>
    <scope>NUCLEOTIDE SEQUENCE [LARGE SCALE GENOMIC DNA]</scope>
    <source>
        <strain evidence="11 12">2478-85</strain>
    </source>
</reference>
<dbReference type="GO" id="GO:0032993">
    <property type="term" value="C:protein-DNA complex"/>
    <property type="evidence" value="ECO:0007669"/>
    <property type="project" value="TreeGrafter"/>
</dbReference>
<gene>
    <name evidence="11" type="ORF">G114_02219</name>
</gene>
<dbReference type="GO" id="GO:0006307">
    <property type="term" value="P:DNA alkylation repair"/>
    <property type="evidence" value="ECO:0007669"/>
    <property type="project" value="TreeGrafter"/>
</dbReference>
<keyword evidence="7" id="KW-0010">Activator</keyword>
<protein>
    <recommendedName>
        <fullName evidence="3">DNA-3-methyladenine glycosylase II</fullName>
        <ecNumber evidence="3">3.2.2.21</ecNumber>
    </recommendedName>
</protein>
<evidence type="ECO:0000256" key="3">
    <source>
        <dbReference type="ARBA" id="ARBA00012000"/>
    </source>
</evidence>
<dbReference type="GO" id="GO:0043565">
    <property type="term" value="F:sequence-specific DNA binding"/>
    <property type="evidence" value="ECO:0007669"/>
    <property type="project" value="InterPro"/>
</dbReference>
<dbReference type="Pfam" id="PF02805">
    <property type="entry name" value="Ada_Zn_binding"/>
    <property type="match status" value="1"/>
</dbReference>
<evidence type="ECO:0000256" key="6">
    <source>
        <dbReference type="ARBA" id="ARBA00023015"/>
    </source>
</evidence>
<dbReference type="EC" id="3.2.2.21" evidence="3"/>
<dbReference type="Gene3D" id="1.10.340.30">
    <property type="entry name" value="Hypothetical protein, domain 2"/>
    <property type="match status" value="1"/>
</dbReference>
<evidence type="ECO:0000256" key="8">
    <source>
        <dbReference type="ARBA" id="ARBA00023163"/>
    </source>
</evidence>
<dbReference type="InterPro" id="IPR004026">
    <property type="entry name" value="Ada_DNA_repair_Zn-bd"/>
</dbReference>
<feature type="domain" description="HTH araC/xylS-type" evidence="10">
    <location>
        <begin position="85"/>
        <end position="183"/>
    </location>
</feature>
<evidence type="ECO:0000256" key="7">
    <source>
        <dbReference type="ARBA" id="ARBA00023159"/>
    </source>
</evidence>
<sequence>MTLTPEQCRAARLARDARFDGRFFTGVLSTGIYCRPVCPARPPLEKNVRYFFCAAAAEQAGLRPCLRCRPELAPGERQRLPEQLARALHAIERGDLAEVTLDELAARYGTTARTLRRQCEQHLGLAPHKLEQTRRLLLAKQLLTDTRLSVTDVAFSAGFQSLRRFNDAWLAAYGLPPSALRKSLAPVAPGEGLTLRLAYRPPYDFAALLAFFRVRAIQGLEEVSAHCYVRYLPAGDDGAPARVEVREGDGHQLAVTFYGIAPKALPALLHKVRRQWDLDADPAPIAARLQQGQLAPWVAAAPGLRLPGGWDPLEVMLRAIIGQQISVKGAITMLGRLVARRAELFGAPRLPDAAELQAMSLDGLGLTGSRVRTLKALAEALIAGLNLETAQDGELLALPGIGPWTVAYWRLRCGQDPDAFPASDLVLQKAPIPGTRLSVAELTALAEPWRPWRAYAASWLWHGAAHKLPFSVMDARQGAPDDLL</sequence>
<evidence type="ECO:0000256" key="5">
    <source>
        <dbReference type="ARBA" id="ARBA00022763"/>
    </source>
</evidence>
<dbReference type="Pfam" id="PF12833">
    <property type="entry name" value="HTH_18"/>
    <property type="match status" value="1"/>
</dbReference>
<dbReference type="InterPro" id="IPR009057">
    <property type="entry name" value="Homeodomain-like_sf"/>
</dbReference>
<dbReference type="GO" id="GO:0032131">
    <property type="term" value="F:alkylated DNA binding"/>
    <property type="evidence" value="ECO:0007669"/>
    <property type="project" value="TreeGrafter"/>
</dbReference>
<name>N9VQC5_9GAMM</name>
<dbReference type="Gene3D" id="3.40.10.10">
    <property type="entry name" value="DNA Methylphosphotriester Repair Domain"/>
    <property type="match status" value="1"/>
</dbReference>
<keyword evidence="9" id="KW-0234">DNA repair</keyword>
<dbReference type="SMART" id="SM01009">
    <property type="entry name" value="AlkA_N"/>
    <property type="match status" value="1"/>
</dbReference>
<evidence type="ECO:0000313" key="11">
    <source>
        <dbReference type="EMBL" id="ENY73541.1"/>
    </source>
</evidence>
<dbReference type="SUPFAM" id="SSF55945">
    <property type="entry name" value="TATA-box binding protein-like"/>
    <property type="match status" value="1"/>
</dbReference>
<dbReference type="InterPro" id="IPR018060">
    <property type="entry name" value="HTH_AraC"/>
</dbReference>
<dbReference type="InterPro" id="IPR011257">
    <property type="entry name" value="DNA_glycosylase"/>
</dbReference>
<dbReference type="PROSITE" id="PS01124">
    <property type="entry name" value="HTH_ARAC_FAMILY_2"/>
    <property type="match status" value="1"/>
</dbReference>
<proteinExistence type="predicted"/>
<dbReference type="PANTHER" id="PTHR43003">
    <property type="entry name" value="DNA-3-METHYLADENINE GLYCOSYLASE"/>
    <property type="match status" value="1"/>
</dbReference>
<dbReference type="RefSeq" id="WP_005346796.1">
    <property type="nucleotide sequence ID" value="NZ_APVG01000003.1"/>
</dbReference>
<dbReference type="InterPro" id="IPR010316">
    <property type="entry name" value="AlkA_N"/>
</dbReference>
<comment type="cofactor">
    <cofactor evidence="2">
        <name>Zn(2+)</name>
        <dbReference type="ChEBI" id="CHEBI:29105"/>
    </cofactor>
</comment>
<dbReference type="Pfam" id="PF06029">
    <property type="entry name" value="AlkA_N"/>
    <property type="match status" value="1"/>
</dbReference>